<sequence length="833" mass="93319">MAFLDSAIVTARTTIGKRSFGKLPNGVSCWQRSSGCRRNLQAVATSAEPLPIFEDFMAANSGSISNPKVLPVLRHGRRVHGIQKVKELEQKVQALDEAIKTDTLAPKALTYSEGELLTIYDDLLAVDVPQTTYGNDKAAIEAILKAKENEDKQIVDAAHDRFCSDMQEHNRPYLQILAQVHKILSRAETARQATEATRHSIIKSHLSLGILSVAECEALIRTSLKANDGHAAEATIDLMKRDSMPLSEEACTSILKHYADHGQIQATERFLANTTIGSPTDIQRHLHVQAHLKATPHDVLPISALQILHRYEDQNIPAPMRTYTSVITSLLSRPASLARAQAWDTFGHMRYVAHPTPDTLLYTLMIRACASPVTTRYSSEPEKALDLWTEMTVDQKIQPTVGAYNAVILACARSGTKAYVNEAFRLARQMLDSHRDARGVTPFRPDKKTFCALLEGAKRLGDLGRVRWILAELVKASSVTEGATSADAKIDDEVLMHVFHAYAAYNVPRQPKLVQSSEAATMRPGPNATTSENAEAGLQQTSFTNSQPINIEQPQEETPSFAHLPPQTRADVIREVKVLFQRVLSDRHSGPSTATASLPFAEKKFKNVQLTARLINSYLSVFYRHAPLEESQTLFWQLYEDHAVVRSVRAYVEALERCANTRRGSERDVAFSFASQLWGKWEEIEDVHPTDGRLLSARMVERAHAAIIRLFTITDRLDRAMSHLRAFASKYPSNTVRSPRSKLELQSTRTSLAGSRPLIRMTSAAEVPDDNVPPLLTFRDLEVLHHRLIDEERTKDIRYVTWLCKAYEWALRVRRDETIKARPSTQQQDLVEQ</sequence>
<evidence type="ECO:0000313" key="2">
    <source>
        <dbReference type="EMBL" id="KAF9529106.1"/>
    </source>
</evidence>
<protein>
    <submittedName>
        <fullName evidence="2">Uncharacterized protein</fullName>
    </submittedName>
</protein>
<dbReference type="AlphaFoldDB" id="A0A9P6EGF7"/>
<comment type="caution">
    <text evidence="2">The sequence shown here is derived from an EMBL/GenBank/DDBJ whole genome shotgun (WGS) entry which is preliminary data.</text>
</comment>
<dbReference type="InterPro" id="IPR051222">
    <property type="entry name" value="PPR/CCM1_RNA-binding"/>
</dbReference>
<dbReference type="InterPro" id="IPR011990">
    <property type="entry name" value="TPR-like_helical_dom_sf"/>
</dbReference>
<gene>
    <name evidence="2" type="ORF">CPB83DRAFT_853233</name>
</gene>
<name>A0A9P6EGF7_9AGAR</name>
<keyword evidence="3" id="KW-1185">Reference proteome</keyword>
<organism evidence="2 3">
    <name type="scientific">Crepidotus variabilis</name>
    <dbReference type="NCBI Taxonomy" id="179855"/>
    <lineage>
        <taxon>Eukaryota</taxon>
        <taxon>Fungi</taxon>
        <taxon>Dikarya</taxon>
        <taxon>Basidiomycota</taxon>
        <taxon>Agaricomycotina</taxon>
        <taxon>Agaricomycetes</taxon>
        <taxon>Agaricomycetidae</taxon>
        <taxon>Agaricales</taxon>
        <taxon>Agaricineae</taxon>
        <taxon>Crepidotaceae</taxon>
        <taxon>Crepidotus</taxon>
    </lineage>
</organism>
<proteinExistence type="predicted"/>
<evidence type="ECO:0000256" key="1">
    <source>
        <dbReference type="ARBA" id="ARBA00022737"/>
    </source>
</evidence>
<evidence type="ECO:0000313" key="3">
    <source>
        <dbReference type="Proteomes" id="UP000807306"/>
    </source>
</evidence>
<dbReference type="OrthoDB" id="5588846at2759"/>
<dbReference type="Proteomes" id="UP000807306">
    <property type="component" value="Unassembled WGS sequence"/>
</dbReference>
<accession>A0A9P6EGF7</accession>
<dbReference type="PANTHER" id="PTHR47942:SF63">
    <property type="entry name" value="PENTATRICOPEPTIDE REPEAT-CONTAINING PROTEIN"/>
    <property type="match status" value="1"/>
</dbReference>
<dbReference type="Gene3D" id="1.25.40.10">
    <property type="entry name" value="Tetratricopeptide repeat domain"/>
    <property type="match status" value="1"/>
</dbReference>
<reference evidence="2" key="1">
    <citation type="submission" date="2020-11" db="EMBL/GenBank/DDBJ databases">
        <authorList>
            <consortium name="DOE Joint Genome Institute"/>
            <person name="Ahrendt S."/>
            <person name="Riley R."/>
            <person name="Andreopoulos W."/>
            <person name="Labutti K."/>
            <person name="Pangilinan J."/>
            <person name="Ruiz-Duenas F.J."/>
            <person name="Barrasa J.M."/>
            <person name="Sanchez-Garcia M."/>
            <person name="Camarero S."/>
            <person name="Miyauchi S."/>
            <person name="Serrano A."/>
            <person name="Linde D."/>
            <person name="Babiker R."/>
            <person name="Drula E."/>
            <person name="Ayuso-Fernandez I."/>
            <person name="Pacheco R."/>
            <person name="Padilla G."/>
            <person name="Ferreira P."/>
            <person name="Barriuso J."/>
            <person name="Kellner H."/>
            <person name="Castanera R."/>
            <person name="Alfaro M."/>
            <person name="Ramirez L."/>
            <person name="Pisabarro A.G."/>
            <person name="Kuo A."/>
            <person name="Tritt A."/>
            <person name="Lipzen A."/>
            <person name="He G."/>
            <person name="Yan M."/>
            <person name="Ng V."/>
            <person name="Cullen D."/>
            <person name="Martin F."/>
            <person name="Rosso M.-N."/>
            <person name="Henrissat B."/>
            <person name="Hibbett D."/>
            <person name="Martinez A.T."/>
            <person name="Grigoriev I.V."/>
        </authorList>
    </citation>
    <scope>NUCLEOTIDE SEQUENCE</scope>
    <source>
        <strain evidence="2">CBS 506.95</strain>
    </source>
</reference>
<keyword evidence="1" id="KW-0677">Repeat</keyword>
<dbReference type="EMBL" id="MU157848">
    <property type="protein sequence ID" value="KAF9529106.1"/>
    <property type="molecule type" value="Genomic_DNA"/>
</dbReference>
<dbReference type="PANTHER" id="PTHR47942">
    <property type="entry name" value="TETRATRICOPEPTIDE REPEAT (TPR)-LIKE SUPERFAMILY PROTEIN-RELATED"/>
    <property type="match status" value="1"/>
</dbReference>